<dbReference type="AlphaFoldDB" id="A0ABD2XMI7"/>
<dbReference type="CDD" id="cd14733">
    <property type="entry name" value="BACK"/>
    <property type="match status" value="1"/>
</dbReference>
<dbReference type="SMART" id="SM00225">
    <property type="entry name" value="BTB"/>
    <property type="match status" value="1"/>
</dbReference>
<name>A0ABD2XMI7_9HYME</name>
<evidence type="ECO:0000313" key="3">
    <source>
        <dbReference type="Proteomes" id="UP001627154"/>
    </source>
</evidence>
<dbReference type="Gene3D" id="3.30.710.10">
    <property type="entry name" value="Potassium Channel Kv1.1, Chain A"/>
    <property type="match status" value="1"/>
</dbReference>
<dbReference type="Pfam" id="PF00651">
    <property type="entry name" value="BTB"/>
    <property type="match status" value="1"/>
</dbReference>
<organism evidence="2 3">
    <name type="scientific">Trichogramma kaykai</name>
    <dbReference type="NCBI Taxonomy" id="54128"/>
    <lineage>
        <taxon>Eukaryota</taxon>
        <taxon>Metazoa</taxon>
        <taxon>Ecdysozoa</taxon>
        <taxon>Arthropoda</taxon>
        <taxon>Hexapoda</taxon>
        <taxon>Insecta</taxon>
        <taxon>Pterygota</taxon>
        <taxon>Neoptera</taxon>
        <taxon>Endopterygota</taxon>
        <taxon>Hymenoptera</taxon>
        <taxon>Apocrita</taxon>
        <taxon>Proctotrupomorpha</taxon>
        <taxon>Chalcidoidea</taxon>
        <taxon>Trichogrammatidae</taxon>
        <taxon>Trichogramma</taxon>
    </lineage>
</organism>
<evidence type="ECO:0000259" key="1">
    <source>
        <dbReference type="PROSITE" id="PS50097"/>
    </source>
</evidence>
<gene>
    <name evidence="2" type="ORF">TKK_001717</name>
</gene>
<comment type="caution">
    <text evidence="2">The sequence shown here is derived from an EMBL/GenBank/DDBJ whole genome shotgun (WGS) entry which is preliminary data.</text>
</comment>
<keyword evidence="3" id="KW-1185">Reference proteome</keyword>
<feature type="domain" description="BTB" evidence="1">
    <location>
        <begin position="167"/>
        <end position="235"/>
    </location>
</feature>
<dbReference type="Gene3D" id="6.10.250.3030">
    <property type="match status" value="1"/>
</dbReference>
<dbReference type="PROSITE" id="PS50097">
    <property type="entry name" value="BTB"/>
    <property type="match status" value="1"/>
</dbReference>
<dbReference type="InterPro" id="IPR011333">
    <property type="entry name" value="SKP1/BTB/POZ_sf"/>
</dbReference>
<dbReference type="SUPFAM" id="SSF54695">
    <property type="entry name" value="POZ domain"/>
    <property type="match status" value="1"/>
</dbReference>
<proteinExistence type="predicted"/>
<dbReference type="PANTHER" id="PTHR24413">
    <property type="entry name" value="SPECKLE-TYPE POZ PROTEIN"/>
    <property type="match status" value="1"/>
</dbReference>
<accession>A0ABD2XMI7</accession>
<reference evidence="2 3" key="1">
    <citation type="journal article" date="2024" name="bioRxiv">
        <title>A reference genome for Trichogramma kaykai: A tiny desert-dwelling parasitoid wasp with competing sex-ratio distorters.</title>
        <authorList>
            <person name="Culotta J."/>
            <person name="Lindsey A.R."/>
        </authorList>
    </citation>
    <scope>NUCLEOTIDE SEQUENCE [LARGE SCALE GENOMIC DNA]</scope>
    <source>
        <strain evidence="2 3">KSX58</strain>
    </source>
</reference>
<dbReference type="InterPro" id="IPR000210">
    <property type="entry name" value="BTB/POZ_dom"/>
</dbReference>
<dbReference type="FunFam" id="3.30.710.10:FF:000159">
    <property type="entry name" value="Speckle-type POZ protein B"/>
    <property type="match status" value="1"/>
</dbReference>
<evidence type="ECO:0000313" key="2">
    <source>
        <dbReference type="EMBL" id="KAL3406381.1"/>
    </source>
</evidence>
<sequence length="320" mass="36568">MNSLTRINVKYFNYTWVIRDYLVIWGKDRKISSHQVNIGIDNEKHLQLHFEKPSGSDRIVLSLQLHGLKIDADKNKISYEISVIKDNRSVYAKKDFFENIYRENIFNLDRSEISKFISSTGTLTIHCKLTYATGNTEHFLNDESSDTNEVSVPKFNYDWIFLGKDLSDIKLRATCGKEIPAHRVVLAATSPVFKAMFSHDMLENKSQSVDMNDITYDAAVEMLRYIYTGTVESQEFSLTAEILAAADKYQLEELKNKCEKILCSNVSTENAIDILKVADKYNVSRLKKKVVDFVRHKITESSDSDIAGTMILGVAQFLSK</sequence>
<dbReference type="EMBL" id="JBJJXI010000019">
    <property type="protein sequence ID" value="KAL3406381.1"/>
    <property type="molecule type" value="Genomic_DNA"/>
</dbReference>
<protein>
    <recommendedName>
        <fullName evidence="1">BTB domain-containing protein</fullName>
    </recommendedName>
</protein>
<dbReference type="Proteomes" id="UP001627154">
    <property type="component" value="Unassembled WGS sequence"/>
</dbReference>